<feature type="compositionally biased region" description="Basic and acidic residues" evidence="1">
    <location>
        <begin position="1"/>
        <end position="15"/>
    </location>
</feature>
<proteinExistence type="predicted"/>
<name>A0A511MW39_DEIC1</name>
<dbReference type="Proteomes" id="UP000321306">
    <property type="component" value="Unassembled WGS sequence"/>
</dbReference>
<evidence type="ECO:0000313" key="3">
    <source>
        <dbReference type="Proteomes" id="UP000321306"/>
    </source>
</evidence>
<gene>
    <name evidence="2" type="ORF">DC3_04280</name>
</gene>
<organism evidence="2 3">
    <name type="scientific">Deinococcus cellulosilyticus (strain DSM 18568 / NBRC 106333 / KACC 11606 / 5516J-15)</name>
    <dbReference type="NCBI Taxonomy" id="1223518"/>
    <lineage>
        <taxon>Bacteria</taxon>
        <taxon>Thermotogati</taxon>
        <taxon>Deinococcota</taxon>
        <taxon>Deinococci</taxon>
        <taxon>Deinococcales</taxon>
        <taxon>Deinococcaceae</taxon>
        <taxon>Deinococcus</taxon>
    </lineage>
</organism>
<dbReference type="EMBL" id="BJXB01000001">
    <property type="protein sequence ID" value="GEM44793.1"/>
    <property type="molecule type" value="Genomic_DNA"/>
</dbReference>
<keyword evidence="3" id="KW-1185">Reference proteome</keyword>
<accession>A0A511MW39</accession>
<comment type="caution">
    <text evidence="2">The sequence shown here is derived from an EMBL/GenBank/DDBJ whole genome shotgun (WGS) entry which is preliminary data.</text>
</comment>
<feature type="region of interest" description="Disordered" evidence="1">
    <location>
        <begin position="1"/>
        <end position="22"/>
    </location>
</feature>
<dbReference type="OrthoDB" id="34540at2"/>
<dbReference type="RefSeq" id="WP_146881923.1">
    <property type="nucleotide sequence ID" value="NZ_BJXB01000001.1"/>
</dbReference>
<evidence type="ECO:0000256" key="1">
    <source>
        <dbReference type="SAM" id="MobiDB-lite"/>
    </source>
</evidence>
<dbReference type="AlphaFoldDB" id="A0A511MW39"/>
<reference evidence="2 3" key="1">
    <citation type="submission" date="2019-07" db="EMBL/GenBank/DDBJ databases">
        <title>Whole genome shotgun sequence of Deinococcus cellulosilyticus NBRC 106333.</title>
        <authorList>
            <person name="Hosoyama A."/>
            <person name="Uohara A."/>
            <person name="Ohji S."/>
            <person name="Ichikawa N."/>
        </authorList>
    </citation>
    <scope>NUCLEOTIDE SEQUENCE [LARGE SCALE GENOMIC DNA]</scope>
    <source>
        <strain evidence="2 3">NBRC 106333</strain>
    </source>
</reference>
<evidence type="ECO:0000313" key="2">
    <source>
        <dbReference type="EMBL" id="GEM44793.1"/>
    </source>
</evidence>
<sequence>MTRRRPGGESTKRLAEVTQPDGKSLKVPAAKDVGTFLYVTEDGKWPKAPTTCLLLDMPYLQVGSTIYMEEMRPGHNMGTHRFMEVIDTRVSVGVFPGKYGQVKRLLLLMERTSDEAMDAFTADDLEDFR</sequence>
<protein>
    <submittedName>
        <fullName evidence="2">Uncharacterized protein</fullName>
    </submittedName>
</protein>